<dbReference type="GO" id="GO:0008838">
    <property type="term" value="F:diaminopropionate ammonia-lyase activity"/>
    <property type="evidence" value="ECO:0007669"/>
    <property type="project" value="InterPro"/>
</dbReference>
<keyword evidence="5" id="KW-1185">Reference proteome</keyword>
<dbReference type="KEGG" id="pmic:NW74_04705"/>
<organism evidence="4 5">
    <name type="scientific">Parvimonas micra</name>
    <dbReference type="NCBI Taxonomy" id="33033"/>
    <lineage>
        <taxon>Bacteria</taxon>
        <taxon>Bacillati</taxon>
        <taxon>Bacillota</taxon>
        <taxon>Tissierellia</taxon>
        <taxon>Tissierellales</taxon>
        <taxon>Peptoniphilaceae</taxon>
        <taxon>Parvimonas</taxon>
    </lineage>
</organism>
<evidence type="ECO:0000313" key="5">
    <source>
        <dbReference type="Proteomes" id="UP000031386"/>
    </source>
</evidence>
<dbReference type="STRING" id="33033.NW74_04705"/>
<dbReference type="Proteomes" id="UP000031386">
    <property type="component" value="Chromosome"/>
</dbReference>
<keyword evidence="4" id="KW-0456">Lyase</keyword>
<reference evidence="4 5" key="1">
    <citation type="submission" date="2014-10" db="EMBL/GenBank/DDBJ databases">
        <title>Complete genome sequence of Parvimonas micra KCOM 1535 (= ChDC B708).</title>
        <authorList>
            <person name="Kook J.-K."/>
            <person name="Park S.-N."/>
            <person name="Lim Y.K."/>
            <person name="Roh H."/>
        </authorList>
    </citation>
    <scope>NUCLEOTIDE SEQUENCE [LARGE SCALE GENOMIC DNA]</scope>
    <source>
        <strain evidence="5">KCOM 1535 / ChDC B708</strain>
    </source>
</reference>
<dbReference type="NCBIfam" id="TIGR01747">
    <property type="entry name" value="diampropi_NH3ly"/>
    <property type="match status" value="1"/>
</dbReference>
<dbReference type="GO" id="GO:0030170">
    <property type="term" value="F:pyridoxal phosphate binding"/>
    <property type="evidence" value="ECO:0007669"/>
    <property type="project" value="InterPro"/>
</dbReference>
<evidence type="ECO:0000256" key="1">
    <source>
        <dbReference type="ARBA" id="ARBA00001933"/>
    </source>
</evidence>
<sequence>MDCKFEKIKVLESSNTKKELDIKLYGEEQAKAVLKFHKQIEEYKKTPLVCLPNLASKLNVGSIYVKDESKRFSLNAFKGLGGSYAMFRILCDELNLNPDTTSLNDLLSDKYKKRLEQIEFVTCTDGNHGRGVSWASGLFGCKAHVYMPYGTAEVRAEAIRKVGPAKVEITDLSYDDTVKYALEMSKKYGWILIQDTSWDGYEKIPTWIIQGYLTMAYEITDELENLNVIPTHIFLQAGVGSMAGGMIAYFVEHYKNKKPIFTIVESNVADCIYRSAEIGDGKSYSVGGAPTTIMAGLNCGTTCSLIWPIIWNYTDFYISGSDEMAVDGMRAYAFNKGEDLKIISGESGASTMGALLEVLAEPSMEEMKKKMKIDENSVILLINTEGDTDPENYRKIINGDWNN</sequence>
<protein>
    <submittedName>
        <fullName evidence="4">Diaminopropionate ammonia-lyase</fullName>
    </submittedName>
</protein>
<dbReference type="AlphaFoldDB" id="A0A0B4S1M6"/>
<dbReference type="InterPro" id="IPR036052">
    <property type="entry name" value="TrpB-like_PALP_sf"/>
</dbReference>
<dbReference type="EMBL" id="CP009761">
    <property type="protein sequence ID" value="AIZ36685.1"/>
    <property type="molecule type" value="Genomic_DNA"/>
</dbReference>
<dbReference type="Gene3D" id="3.40.50.1100">
    <property type="match status" value="3"/>
</dbReference>
<dbReference type="OrthoDB" id="34584at2"/>
<proteinExistence type="predicted"/>
<comment type="cofactor">
    <cofactor evidence="1">
        <name>pyridoxal 5'-phosphate</name>
        <dbReference type="ChEBI" id="CHEBI:597326"/>
    </cofactor>
</comment>
<evidence type="ECO:0000259" key="3">
    <source>
        <dbReference type="Pfam" id="PF00291"/>
    </source>
</evidence>
<accession>A0A0B4S1M6</accession>
<name>A0A0B4S1M6_9FIRM</name>
<dbReference type="PANTHER" id="PTHR42937:SF1">
    <property type="entry name" value="DIAMINOPROPIONATE AMMONIA-LYASE"/>
    <property type="match status" value="1"/>
</dbReference>
<gene>
    <name evidence="4" type="ORF">NW74_04705</name>
</gene>
<dbReference type="RefSeq" id="WP_041954122.1">
    <property type="nucleotide sequence ID" value="NZ_CP009761.1"/>
</dbReference>
<feature type="domain" description="Tryptophan synthase beta chain-like PALP" evidence="3">
    <location>
        <begin position="43"/>
        <end position="360"/>
    </location>
</feature>
<dbReference type="Pfam" id="PF00291">
    <property type="entry name" value="PALP"/>
    <property type="match status" value="1"/>
</dbReference>
<dbReference type="NCBIfam" id="NF006058">
    <property type="entry name" value="PRK08206.1"/>
    <property type="match status" value="1"/>
</dbReference>
<dbReference type="InterPro" id="IPR010081">
    <property type="entry name" value="DiNH2opropionate_NH3_lyase"/>
</dbReference>
<dbReference type="GO" id="GO:1901605">
    <property type="term" value="P:alpha-amino acid metabolic process"/>
    <property type="evidence" value="ECO:0007669"/>
    <property type="project" value="UniProtKB-ARBA"/>
</dbReference>
<evidence type="ECO:0000256" key="2">
    <source>
        <dbReference type="ARBA" id="ARBA00022898"/>
    </source>
</evidence>
<dbReference type="SUPFAM" id="SSF53686">
    <property type="entry name" value="Tryptophan synthase beta subunit-like PLP-dependent enzymes"/>
    <property type="match status" value="1"/>
</dbReference>
<dbReference type="CDD" id="cd00640">
    <property type="entry name" value="Trp-synth-beta_II"/>
    <property type="match status" value="1"/>
</dbReference>
<keyword evidence="2" id="KW-0663">Pyridoxal phosphate</keyword>
<dbReference type="PANTHER" id="PTHR42937">
    <property type="match status" value="1"/>
</dbReference>
<evidence type="ECO:0000313" key="4">
    <source>
        <dbReference type="EMBL" id="AIZ36685.1"/>
    </source>
</evidence>
<dbReference type="InterPro" id="IPR001926">
    <property type="entry name" value="TrpB-like_PALP"/>
</dbReference>